<feature type="domain" description="C3H1-type" evidence="5">
    <location>
        <begin position="69"/>
        <end position="97"/>
    </location>
</feature>
<evidence type="ECO:0000256" key="1">
    <source>
        <dbReference type="ARBA" id="ARBA00022723"/>
    </source>
</evidence>
<dbReference type="AlphaFoldDB" id="A0A0V0QDH5"/>
<proteinExistence type="predicted"/>
<dbReference type="Pfam" id="PF00642">
    <property type="entry name" value="zf-CCCH"/>
    <property type="match status" value="1"/>
</dbReference>
<keyword evidence="1 4" id="KW-0479">Metal-binding</keyword>
<dbReference type="SUPFAM" id="SSF90229">
    <property type="entry name" value="CCCH zinc finger"/>
    <property type="match status" value="1"/>
</dbReference>
<keyword evidence="2 4" id="KW-0863">Zinc-finger</keyword>
<evidence type="ECO:0000256" key="2">
    <source>
        <dbReference type="ARBA" id="ARBA00022771"/>
    </source>
</evidence>
<keyword evidence="7" id="KW-1185">Reference proteome</keyword>
<dbReference type="InterPro" id="IPR000571">
    <property type="entry name" value="Znf_CCCH"/>
</dbReference>
<protein>
    <recommendedName>
        <fullName evidence="5">C3H1-type domain-containing protein</fullName>
    </recommendedName>
</protein>
<dbReference type="SMART" id="SM00356">
    <property type="entry name" value="ZnF_C3H1"/>
    <property type="match status" value="1"/>
</dbReference>
<evidence type="ECO:0000313" key="6">
    <source>
        <dbReference type="EMBL" id="KRX00259.1"/>
    </source>
</evidence>
<dbReference type="InterPro" id="IPR013078">
    <property type="entry name" value="His_Pase_superF_clade-1"/>
</dbReference>
<dbReference type="InterPro" id="IPR036855">
    <property type="entry name" value="Znf_CCCH_sf"/>
</dbReference>
<evidence type="ECO:0000259" key="5">
    <source>
        <dbReference type="PROSITE" id="PS50103"/>
    </source>
</evidence>
<dbReference type="GO" id="GO:0008270">
    <property type="term" value="F:zinc ion binding"/>
    <property type="evidence" value="ECO:0007669"/>
    <property type="project" value="UniProtKB-KW"/>
</dbReference>
<gene>
    <name evidence="6" type="ORF">PPERSA_10758</name>
</gene>
<dbReference type="InterPro" id="IPR029033">
    <property type="entry name" value="His_PPase_superfam"/>
</dbReference>
<dbReference type="OrthoDB" id="411372at2759"/>
<feature type="zinc finger region" description="C3H1-type" evidence="4">
    <location>
        <begin position="69"/>
        <end position="97"/>
    </location>
</feature>
<dbReference type="Gene3D" id="6.10.250.3220">
    <property type="match status" value="1"/>
</dbReference>
<dbReference type="PANTHER" id="PTHR16469:SF27">
    <property type="entry name" value="UBIQUITIN-ASSOCIATED AND SH3 DOMAIN-CONTAINING BA-RELATED"/>
    <property type="match status" value="1"/>
</dbReference>
<dbReference type="OMA" id="ENCEAYP"/>
<dbReference type="SUPFAM" id="SSF53254">
    <property type="entry name" value="Phosphoglycerate mutase-like"/>
    <property type="match status" value="1"/>
</dbReference>
<dbReference type="CDD" id="cd07067">
    <property type="entry name" value="HP_PGM_like"/>
    <property type="match status" value="1"/>
</dbReference>
<reference evidence="6 7" key="1">
    <citation type="journal article" date="2015" name="Sci. Rep.">
        <title>Genome of the facultative scuticociliatosis pathogen Pseudocohnilembus persalinus provides insight into its virulence through horizontal gene transfer.</title>
        <authorList>
            <person name="Xiong J."/>
            <person name="Wang G."/>
            <person name="Cheng J."/>
            <person name="Tian M."/>
            <person name="Pan X."/>
            <person name="Warren A."/>
            <person name="Jiang C."/>
            <person name="Yuan D."/>
            <person name="Miao W."/>
        </authorList>
    </citation>
    <scope>NUCLEOTIDE SEQUENCE [LARGE SCALE GENOMIC DNA]</scope>
    <source>
        <strain evidence="6">36N120E</strain>
    </source>
</reference>
<dbReference type="Proteomes" id="UP000054937">
    <property type="component" value="Unassembled WGS sequence"/>
</dbReference>
<keyword evidence="3 4" id="KW-0862">Zinc</keyword>
<accession>A0A0V0QDH5</accession>
<organism evidence="6 7">
    <name type="scientific">Pseudocohnilembus persalinus</name>
    <name type="common">Ciliate</name>
    <dbReference type="NCBI Taxonomy" id="266149"/>
    <lineage>
        <taxon>Eukaryota</taxon>
        <taxon>Sar</taxon>
        <taxon>Alveolata</taxon>
        <taxon>Ciliophora</taxon>
        <taxon>Intramacronucleata</taxon>
        <taxon>Oligohymenophorea</taxon>
        <taxon>Scuticociliatia</taxon>
        <taxon>Philasterida</taxon>
        <taxon>Pseudocohnilembidae</taxon>
        <taxon>Pseudocohnilembus</taxon>
    </lineage>
</organism>
<dbReference type="EMBL" id="LDAU01000194">
    <property type="protein sequence ID" value="KRX00259.1"/>
    <property type="molecule type" value="Genomic_DNA"/>
</dbReference>
<sequence length="409" mass="48574">MSEQLVQQQYETGEIVMKKIKKNPSVQQMKTALSDSYEQREYKIENIIQTSETYQYEQKIQTKDKRNFKIYAQLCNIFLQYGHCKFGKSCKFRHIPIRKDKIPVENFNYNLNEIKLCNKIDEKELINLEYSIKPQQSKLNENDNLILIRHGISVYNYVGNKFSYETGKIFKDISALQYQLDPKLIDSPLHFYGVQQCINQQKIINKIKFHTIFVSPQLRALQTCYHLIKEHQDYKDKKIKIFVLPLLTEILSKVQDIASIGEEREKNFEEFEKLGFDFKYLVDESYGNKRDPNLWQLYDIKNLKLREKIKNQMIQNNKNYNETCLALIKENFPKSVETYEMVYERKLEAKQFIKNYIKKNKLHNKKEQKICIISHHGFLKTWTSSGISQSGYVIHGNSFGNCQLVSDKL</sequence>
<dbReference type="InterPro" id="IPR051710">
    <property type="entry name" value="Phosphatase_SH3-domain"/>
</dbReference>
<name>A0A0V0QDH5_PSEPJ</name>
<dbReference type="PANTHER" id="PTHR16469">
    <property type="entry name" value="UBIQUITIN-ASSOCIATED AND SH3 DOMAIN-CONTAINING BA-RELATED"/>
    <property type="match status" value="1"/>
</dbReference>
<dbReference type="Gene3D" id="3.40.50.1240">
    <property type="entry name" value="Phosphoglycerate mutase-like"/>
    <property type="match status" value="1"/>
</dbReference>
<dbReference type="PROSITE" id="PS50103">
    <property type="entry name" value="ZF_C3H1"/>
    <property type="match status" value="1"/>
</dbReference>
<evidence type="ECO:0000256" key="4">
    <source>
        <dbReference type="PROSITE-ProRule" id="PRU00723"/>
    </source>
</evidence>
<evidence type="ECO:0000256" key="3">
    <source>
        <dbReference type="ARBA" id="ARBA00022833"/>
    </source>
</evidence>
<evidence type="ECO:0000313" key="7">
    <source>
        <dbReference type="Proteomes" id="UP000054937"/>
    </source>
</evidence>
<dbReference type="InParanoid" id="A0A0V0QDH5"/>
<comment type="caution">
    <text evidence="6">The sequence shown here is derived from an EMBL/GenBank/DDBJ whole genome shotgun (WGS) entry which is preliminary data.</text>
</comment>